<dbReference type="PANTHER" id="PTHR23113:SF312">
    <property type="entry name" value="RAL GUANINE NUCLEOTIDE DISSOCIATION STIMULATOR-LIKE, ISOFORM E"/>
    <property type="match status" value="1"/>
</dbReference>
<evidence type="ECO:0000259" key="6">
    <source>
        <dbReference type="PROSITE" id="PS50212"/>
    </source>
</evidence>
<evidence type="ECO:0000259" key="4">
    <source>
        <dbReference type="PROSITE" id="PS50009"/>
    </source>
</evidence>
<dbReference type="InterPro" id="IPR008937">
    <property type="entry name" value="Ras-like_GEF"/>
</dbReference>
<proteinExistence type="predicted"/>
<dbReference type="Gene3D" id="1.10.840.10">
    <property type="entry name" value="Ras guanine-nucleotide exchange factors catalytic domain"/>
    <property type="match status" value="1"/>
</dbReference>
<dbReference type="CDD" id="cd00155">
    <property type="entry name" value="RasGEF"/>
    <property type="match status" value="1"/>
</dbReference>
<dbReference type="CDD" id="cd00153">
    <property type="entry name" value="RA_RalGDS_like"/>
    <property type="match status" value="1"/>
</dbReference>
<dbReference type="Proteomes" id="UP000582659">
    <property type="component" value="Unassembled WGS sequence"/>
</dbReference>
<dbReference type="PROSITE" id="PS50009">
    <property type="entry name" value="RASGEF_CAT"/>
    <property type="match status" value="1"/>
</dbReference>
<feature type="region of interest" description="Disordered" evidence="3">
    <location>
        <begin position="404"/>
        <end position="427"/>
    </location>
</feature>
<dbReference type="SMART" id="SM00229">
    <property type="entry name" value="RasGEFN"/>
    <property type="match status" value="1"/>
</dbReference>
<organism evidence="7 8">
    <name type="scientific">Bursaphelenchus xylophilus</name>
    <name type="common">Pinewood nematode worm</name>
    <name type="synonym">Aphelenchoides xylophilus</name>
    <dbReference type="NCBI Taxonomy" id="6326"/>
    <lineage>
        <taxon>Eukaryota</taxon>
        <taxon>Metazoa</taxon>
        <taxon>Ecdysozoa</taxon>
        <taxon>Nematoda</taxon>
        <taxon>Chromadorea</taxon>
        <taxon>Rhabditida</taxon>
        <taxon>Tylenchina</taxon>
        <taxon>Tylenchomorpha</taxon>
        <taxon>Aphelenchoidea</taxon>
        <taxon>Aphelenchoididae</taxon>
        <taxon>Bursaphelenchus</taxon>
    </lineage>
</organism>
<feature type="domain" description="Ras-GEF" evidence="4">
    <location>
        <begin position="271"/>
        <end position="530"/>
    </location>
</feature>
<keyword evidence="8" id="KW-1185">Reference proteome</keyword>
<dbReference type="GO" id="GO:0005085">
    <property type="term" value="F:guanyl-nucleotide exchange factor activity"/>
    <property type="evidence" value="ECO:0007669"/>
    <property type="project" value="UniProtKB-KW"/>
</dbReference>
<dbReference type="InterPro" id="IPR036964">
    <property type="entry name" value="RASGEF_cat_dom_sf"/>
</dbReference>
<dbReference type="InterPro" id="IPR001895">
    <property type="entry name" value="RASGEF_cat_dom"/>
</dbReference>
<feature type="domain" description="Ras-associating" evidence="5">
    <location>
        <begin position="684"/>
        <end position="780"/>
    </location>
</feature>
<dbReference type="InterPro" id="IPR000651">
    <property type="entry name" value="Ras-like_Gua-exchang_fac_N"/>
</dbReference>
<evidence type="ECO:0000256" key="2">
    <source>
        <dbReference type="PROSITE-ProRule" id="PRU00168"/>
    </source>
</evidence>
<evidence type="ECO:0000313" key="8">
    <source>
        <dbReference type="Proteomes" id="UP000659654"/>
    </source>
</evidence>
<dbReference type="Gene3D" id="3.10.20.90">
    <property type="entry name" value="Phosphatidylinositol 3-kinase Catalytic Subunit, Chain A, domain 1"/>
    <property type="match status" value="1"/>
</dbReference>
<dbReference type="PROSITE" id="PS50200">
    <property type="entry name" value="RA"/>
    <property type="match status" value="1"/>
</dbReference>
<dbReference type="GO" id="GO:0005886">
    <property type="term" value="C:plasma membrane"/>
    <property type="evidence" value="ECO:0007669"/>
    <property type="project" value="TreeGrafter"/>
</dbReference>
<dbReference type="AlphaFoldDB" id="A0A7I8X0B2"/>
<dbReference type="PROSITE" id="PS50212">
    <property type="entry name" value="RASGEF_NTER"/>
    <property type="match status" value="1"/>
</dbReference>
<dbReference type="InterPro" id="IPR019804">
    <property type="entry name" value="Ras_G-nucl-exch_fac_CS"/>
</dbReference>
<dbReference type="SUPFAM" id="SSF48366">
    <property type="entry name" value="Ras GEF"/>
    <property type="match status" value="1"/>
</dbReference>
<dbReference type="CDD" id="cd06224">
    <property type="entry name" value="REM"/>
    <property type="match status" value="1"/>
</dbReference>
<dbReference type="EMBL" id="CAJFCV020000006">
    <property type="protein sequence ID" value="CAG9129791.1"/>
    <property type="molecule type" value="Genomic_DNA"/>
</dbReference>
<dbReference type="PANTHER" id="PTHR23113">
    <property type="entry name" value="GUANINE NUCLEOTIDE EXCHANGE FACTOR"/>
    <property type="match status" value="1"/>
</dbReference>
<dbReference type="OrthoDB" id="26687at2759"/>
<dbReference type="Pfam" id="PF00788">
    <property type="entry name" value="RA"/>
    <property type="match status" value="1"/>
</dbReference>
<comment type="caution">
    <text evidence="7">The sequence shown here is derived from an EMBL/GenBank/DDBJ whole genome shotgun (WGS) entry which is preliminary data.</text>
</comment>
<evidence type="ECO:0000256" key="3">
    <source>
        <dbReference type="SAM" id="MobiDB-lite"/>
    </source>
</evidence>
<feature type="compositionally biased region" description="Polar residues" evidence="3">
    <location>
        <begin position="545"/>
        <end position="557"/>
    </location>
</feature>
<evidence type="ECO:0000259" key="5">
    <source>
        <dbReference type="PROSITE" id="PS50200"/>
    </source>
</evidence>
<feature type="domain" description="N-terminal Ras-GEF" evidence="6">
    <location>
        <begin position="110"/>
        <end position="226"/>
    </location>
</feature>
<gene>
    <name evidence="7" type="ORF">BXYJ_LOCUS14271</name>
</gene>
<dbReference type="InterPro" id="IPR023578">
    <property type="entry name" value="Ras_GEF_dom_sf"/>
</dbReference>
<feature type="compositionally biased region" description="Low complexity" evidence="3">
    <location>
        <begin position="648"/>
        <end position="666"/>
    </location>
</feature>
<sequence length="809" mass="92266">MDGLFFKRAVSKFETESTISQCIHKRRYRRDASSPFLTTGENAGLDEIMTISKYWGDEKKPDAIYSVYLKKVRYVPPPGYDNVAHYRPIDPDDHFLTDSGNDLLQWETIRERVIKAGTLEKLVECLIGSDDRLDSRHFNVFFATYRSFAKPSEVANILFNRCQAIRECDGHSILRSIFVCWMDMYAEDFYENENKFNLLNKVIDFSKLHKWADLKVKARKLRERFRRVADEGGLSSQIMGIEQYTYALDYDPNDPNFAQEHAQMFDISKDNCVQIAEQLTFWDAILFREVRPFQCQGAIWGKRNKEHADNVYSVKATIDQFNSVSKRVMTSIVLPECRPEFRAKIIEKWIEVAKELKSFKNYSSLKAILSSLQSEPVYRIKSAWGCVSKSSNLTFRDLTSTFERENQEETADSGLESQGSGRREKKIQQCRRSKSDVNLADSQGLVPYLGNFLTDLTMIDQAYPDTVEGNLINFEKRRREFEVMAKIRLFQSAARGYTVPMDAAFCAWFYYLPSLNENDCFYRSLEVEPGSNGSGTPDLRRKNQPLRSSGGSKPSSFTKIFGQFTEEFSSRSSFQQTSNDSGVLSEESWISREVDQSRISGSEFSPFLQSTPKRDDSNINEDSSFSCCSTPLPQTSGGLNRKMIGQNSSSSHASSASSGSVFSASANQTLPPKPQRNGHGTNLNFYLARVGLDESIRGETAQGANYKCIKVENGDRLSTLVERALEKHIMEHENKDEYCLVQLLPDGSEFRLPDHCNPFYAVAPDPTSPMLNFLLKKRDLDDQKTIAPSAKKLNRQKRSNLLRWSSGYL</sequence>
<reference evidence="7" key="1">
    <citation type="submission" date="2020-09" db="EMBL/GenBank/DDBJ databases">
        <authorList>
            <person name="Kikuchi T."/>
        </authorList>
    </citation>
    <scope>NUCLEOTIDE SEQUENCE</scope>
    <source>
        <strain evidence="7">Ka4C1</strain>
    </source>
</reference>
<dbReference type="SMART" id="SM00314">
    <property type="entry name" value="RA"/>
    <property type="match status" value="1"/>
</dbReference>
<dbReference type="PROSITE" id="PS00720">
    <property type="entry name" value="RASGEF"/>
    <property type="match status" value="1"/>
</dbReference>
<dbReference type="Pfam" id="PF00618">
    <property type="entry name" value="RasGEF_N"/>
    <property type="match status" value="1"/>
</dbReference>
<evidence type="ECO:0000256" key="1">
    <source>
        <dbReference type="ARBA" id="ARBA00022658"/>
    </source>
</evidence>
<feature type="compositionally biased region" description="Polar residues" evidence="3">
    <location>
        <begin position="620"/>
        <end position="638"/>
    </location>
</feature>
<feature type="region of interest" description="Disordered" evidence="3">
    <location>
        <begin position="528"/>
        <end position="557"/>
    </location>
</feature>
<accession>A0A7I8X0B2</accession>
<dbReference type="Pfam" id="PF00617">
    <property type="entry name" value="RasGEF"/>
    <property type="match status" value="1"/>
</dbReference>
<feature type="region of interest" description="Disordered" evidence="3">
    <location>
        <begin position="601"/>
        <end position="681"/>
    </location>
</feature>
<dbReference type="SUPFAM" id="SSF54236">
    <property type="entry name" value="Ubiquitin-like"/>
    <property type="match status" value="1"/>
</dbReference>
<evidence type="ECO:0000313" key="7">
    <source>
        <dbReference type="EMBL" id="CAD5234180.1"/>
    </source>
</evidence>
<keyword evidence="1 2" id="KW-0344">Guanine-nucleotide releasing factor</keyword>
<dbReference type="InterPro" id="IPR029071">
    <property type="entry name" value="Ubiquitin-like_domsf"/>
</dbReference>
<protein>
    <submittedName>
        <fullName evidence="7">(pine wood nematode) hypothetical protein</fullName>
    </submittedName>
</protein>
<dbReference type="Gene3D" id="1.20.870.10">
    <property type="entry name" value="Son of sevenless (SoS) protein Chain: S domain 1"/>
    <property type="match status" value="1"/>
</dbReference>
<name>A0A7I8X0B2_BURXY</name>
<dbReference type="GO" id="GO:0007265">
    <property type="term" value="P:Ras protein signal transduction"/>
    <property type="evidence" value="ECO:0007669"/>
    <property type="project" value="TreeGrafter"/>
</dbReference>
<dbReference type="Proteomes" id="UP000659654">
    <property type="component" value="Unassembled WGS sequence"/>
</dbReference>
<dbReference type="EMBL" id="CAJFDI010000006">
    <property type="protein sequence ID" value="CAD5234180.1"/>
    <property type="molecule type" value="Genomic_DNA"/>
</dbReference>
<feature type="compositionally biased region" description="Polar residues" evidence="3">
    <location>
        <begin position="601"/>
        <end position="611"/>
    </location>
</feature>
<dbReference type="SMART" id="SM00147">
    <property type="entry name" value="RasGEF"/>
    <property type="match status" value="1"/>
</dbReference>
<dbReference type="SMR" id="A0A7I8X0B2"/>
<dbReference type="InterPro" id="IPR000159">
    <property type="entry name" value="RA_dom"/>
</dbReference>